<evidence type="ECO:0000313" key="4">
    <source>
        <dbReference type="Proteomes" id="UP000241201"/>
    </source>
</evidence>
<dbReference type="Proteomes" id="UP000241201">
    <property type="component" value="Unassembled WGS sequence"/>
</dbReference>
<keyword evidence="4" id="KW-1185">Reference proteome</keyword>
<sequence length="388" mass="44404">MNFMKKIFTLFMSLVMLFSFSGCSQKQTEKTIQNITLSLNVEDQNETNDVDVYVDSKKIDTIENNSQGTYQLELAQGTHQLKAKQEDKEATKSFQVTNTNYYAYQIDISDAITFSKSTASLENIPEYNGQPYVELDDSQPTFSKEDYQTDTYIKLSDLDHLGRTGRSIACLGQETMPSSKRESIGMIKPSGWKTQRYDDLISTKYLYNRCHQIAFMLSGLNAEEKNLMTGTRYFNVTGMLPFEEKVSDYIKNTNHHILYEAIPIYQDDELVARGLVLQAASIEDEEIRFRVYIYNVQPGITIDYQTGDSRKATEGECTYGISEEKDPFDYHQSDTNEKEYVLNIKNKKYHDPHCSSVSRMSDSNKEVVTSTAKQLNEQGYSPCGICQK</sequence>
<organism evidence="3 4">
    <name type="scientific">Faecalibacillus faecis</name>
    <dbReference type="NCBI Taxonomy" id="1982628"/>
    <lineage>
        <taxon>Bacteria</taxon>
        <taxon>Bacillati</taxon>
        <taxon>Bacillota</taxon>
        <taxon>Erysipelotrichia</taxon>
        <taxon>Erysipelotrichales</taxon>
        <taxon>Coprobacillaceae</taxon>
        <taxon>Faecalibacillus</taxon>
    </lineage>
</organism>
<accession>A0A2T3FS99</accession>
<gene>
    <name evidence="3" type="ORF">C7U55_11185</name>
</gene>
<dbReference type="InterPro" id="IPR044927">
    <property type="entry name" value="Endonuclea_NS_2"/>
</dbReference>
<feature type="signal peptide" evidence="1">
    <location>
        <begin position="1"/>
        <end position="21"/>
    </location>
</feature>
<protein>
    <recommendedName>
        <fullName evidence="2">Type VII secretion system protein EssD-like domain-containing protein</fullName>
    </recommendedName>
</protein>
<dbReference type="Pfam" id="PF13930">
    <property type="entry name" value="Endonuclea_NS_2"/>
    <property type="match status" value="1"/>
</dbReference>
<keyword evidence="1" id="KW-0732">Signal</keyword>
<dbReference type="AlphaFoldDB" id="A0A2T3FS99"/>
<feature type="domain" description="Type VII secretion system protein EssD-like" evidence="2">
    <location>
        <begin position="147"/>
        <end position="277"/>
    </location>
</feature>
<evidence type="ECO:0000313" key="3">
    <source>
        <dbReference type="EMBL" id="PST38129.1"/>
    </source>
</evidence>
<proteinExistence type="predicted"/>
<reference evidence="4" key="1">
    <citation type="submission" date="2018-03" db="EMBL/GenBank/DDBJ databases">
        <title>Lachnoclostridium SNUG30370 gen.nov., sp.nov., isolated from human faeces.</title>
        <authorList>
            <person name="Seo B."/>
            <person name="Jeon K."/>
            <person name="Ko G."/>
        </authorList>
    </citation>
    <scope>NUCLEOTIDE SEQUENCE [LARGE SCALE GENOMIC DNA]</scope>
    <source>
        <strain evidence="4">SNUG30370</strain>
    </source>
</reference>
<feature type="chain" id="PRO_5039279102" description="Type VII secretion system protein EssD-like domain-containing protein" evidence="1">
    <location>
        <begin position="22"/>
        <end position="388"/>
    </location>
</feature>
<dbReference type="PROSITE" id="PS51257">
    <property type="entry name" value="PROKAR_LIPOPROTEIN"/>
    <property type="match status" value="1"/>
</dbReference>
<dbReference type="InterPro" id="IPR035451">
    <property type="entry name" value="Ada-like_dom_sf"/>
</dbReference>
<evidence type="ECO:0000259" key="2">
    <source>
        <dbReference type="Pfam" id="PF13930"/>
    </source>
</evidence>
<evidence type="ECO:0000256" key="1">
    <source>
        <dbReference type="SAM" id="SignalP"/>
    </source>
</evidence>
<dbReference type="InterPro" id="IPR044929">
    <property type="entry name" value="DNA/RNA_non-sp_Endonuclease_sf"/>
</dbReference>
<dbReference type="Gene3D" id="3.40.10.10">
    <property type="entry name" value="DNA Methylphosphotriester Repair Domain"/>
    <property type="match status" value="1"/>
</dbReference>
<dbReference type="SUPFAM" id="SSF57884">
    <property type="entry name" value="Ada DNA repair protein, N-terminal domain (N-Ada 10)"/>
    <property type="match status" value="1"/>
</dbReference>
<name>A0A2T3FS99_9FIRM</name>
<dbReference type="EMBL" id="PYLP01000018">
    <property type="protein sequence ID" value="PST38129.1"/>
    <property type="molecule type" value="Genomic_DNA"/>
</dbReference>
<comment type="caution">
    <text evidence="3">The sequence shown here is derived from an EMBL/GenBank/DDBJ whole genome shotgun (WGS) entry which is preliminary data.</text>
</comment>
<dbReference type="Gene3D" id="3.40.570.10">
    <property type="entry name" value="Extracellular Endonuclease, subunit A"/>
    <property type="match status" value="1"/>
</dbReference>